<evidence type="ECO:0000256" key="2">
    <source>
        <dbReference type="ARBA" id="ARBA00004651"/>
    </source>
</evidence>
<comment type="catalytic activity">
    <reaction evidence="8">
        <text>fluoride(in) = fluoride(out)</text>
        <dbReference type="Rhea" id="RHEA:76159"/>
        <dbReference type="ChEBI" id="CHEBI:17051"/>
    </reaction>
    <physiologicalReaction direction="left-to-right" evidence="8">
        <dbReference type="Rhea" id="RHEA:76160"/>
    </physiologicalReaction>
</comment>
<dbReference type="Pfam" id="PF02537">
    <property type="entry name" value="CRCB"/>
    <property type="match status" value="2"/>
</dbReference>
<feature type="transmembrane region" description="Helical" evidence="10">
    <location>
        <begin position="73"/>
        <end position="95"/>
    </location>
</feature>
<proteinExistence type="inferred from homology"/>
<accession>A0A4R5XES8</accession>
<gene>
    <name evidence="11" type="ORF">BD410DRAFT_779993</name>
</gene>
<feature type="transmembrane region" description="Helical" evidence="10">
    <location>
        <begin position="276"/>
        <end position="298"/>
    </location>
</feature>
<reference evidence="11 12" key="1">
    <citation type="submission" date="2018-06" db="EMBL/GenBank/DDBJ databases">
        <title>A transcriptomic atlas of mushroom development highlights an independent origin of complex multicellularity.</title>
        <authorList>
            <consortium name="DOE Joint Genome Institute"/>
            <person name="Krizsan K."/>
            <person name="Almasi E."/>
            <person name="Merenyi Z."/>
            <person name="Sahu N."/>
            <person name="Viragh M."/>
            <person name="Koszo T."/>
            <person name="Mondo S."/>
            <person name="Kiss B."/>
            <person name="Balint B."/>
            <person name="Kues U."/>
            <person name="Barry K."/>
            <person name="Hegedus J.C."/>
            <person name="Henrissat B."/>
            <person name="Johnson J."/>
            <person name="Lipzen A."/>
            <person name="Ohm R."/>
            <person name="Nagy I."/>
            <person name="Pangilinan J."/>
            <person name="Yan J."/>
            <person name="Xiong Y."/>
            <person name="Grigoriev I.V."/>
            <person name="Hibbett D.S."/>
            <person name="Nagy L.G."/>
        </authorList>
    </citation>
    <scope>NUCLEOTIDE SEQUENCE [LARGE SCALE GENOMIC DNA]</scope>
    <source>
        <strain evidence="11 12">SZMC22713</strain>
    </source>
</reference>
<evidence type="ECO:0000313" key="12">
    <source>
        <dbReference type="Proteomes" id="UP000294933"/>
    </source>
</evidence>
<evidence type="ECO:0000256" key="1">
    <source>
        <dbReference type="ARBA" id="ARBA00002598"/>
    </source>
</evidence>
<evidence type="ECO:0008006" key="13">
    <source>
        <dbReference type="Google" id="ProtNLM"/>
    </source>
</evidence>
<dbReference type="OrthoDB" id="409792at2759"/>
<keyword evidence="5 10" id="KW-1133">Transmembrane helix</keyword>
<evidence type="ECO:0000256" key="5">
    <source>
        <dbReference type="ARBA" id="ARBA00022989"/>
    </source>
</evidence>
<feature type="transmembrane region" description="Helical" evidence="10">
    <location>
        <begin position="138"/>
        <end position="164"/>
    </location>
</feature>
<feature type="transmembrane region" description="Helical" evidence="10">
    <location>
        <begin position="222"/>
        <end position="239"/>
    </location>
</feature>
<evidence type="ECO:0000313" key="11">
    <source>
        <dbReference type="EMBL" id="TDL29553.1"/>
    </source>
</evidence>
<evidence type="ECO:0000256" key="6">
    <source>
        <dbReference type="ARBA" id="ARBA00023136"/>
    </source>
</evidence>
<dbReference type="InterPro" id="IPR003691">
    <property type="entry name" value="FluC"/>
</dbReference>
<keyword evidence="6 10" id="KW-0472">Membrane</keyword>
<dbReference type="GO" id="GO:1903425">
    <property type="term" value="F:fluoride transmembrane transporter activity"/>
    <property type="evidence" value="ECO:0007669"/>
    <property type="project" value="TreeGrafter"/>
</dbReference>
<protein>
    <recommendedName>
        <fullName evidence="13">CRCB-domain-containing protein</fullName>
    </recommendedName>
</protein>
<evidence type="ECO:0000256" key="7">
    <source>
        <dbReference type="ARBA" id="ARBA00035120"/>
    </source>
</evidence>
<dbReference type="VEuPathDB" id="FungiDB:BD410DRAFT_779993"/>
<dbReference type="PANTHER" id="PTHR28259">
    <property type="entry name" value="FLUORIDE EXPORT PROTEIN 1-RELATED"/>
    <property type="match status" value="1"/>
</dbReference>
<feature type="region of interest" description="Disordered" evidence="9">
    <location>
        <begin position="1"/>
        <end position="57"/>
    </location>
</feature>
<dbReference type="GO" id="GO:0005886">
    <property type="term" value="C:plasma membrane"/>
    <property type="evidence" value="ECO:0007669"/>
    <property type="project" value="UniProtKB-SubCell"/>
</dbReference>
<evidence type="ECO:0000256" key="4">
    <source>
        <dbReference type="ARBA" id="ARBA00022692"/>
    </source>
</evidence>
<evidence type="ECO:0000256" key="3">
    <source>
        <dbReference type="ARBA" id="ARBA00022475"/>
    </source>
</evidence>
<feature type="transmembrane region" description="Helical" evidence="10">
    <location>
        <begin position="185"/>
        <end position="202"/>
    </location>
</feature>
<feature type="transmembrane region" description="Helical" evidence="10">
    <location>
        <begin position="342"/>
        <end position="366"/>
    </location>
</feature>
<sequence>MGSRLPMTAPTLPNGHVDKETNEQTSESFDQVRDEVEPEEALEQTRSIDNAESLASVSQPATEPHGATIYHPLSVPLIVSLMPTAIVGLLTRLGLEAIATYDGQSIFSLAWVQALGCLIMGLTLGLKESIGPFYGPLYTGITTGFCGSLTTFSSWQLDIFLSWANKSHFHRDWFRDVIDGLSKTFFTLAISLSSVTLGIHLSKPVARHFPVLRPPPVPVRRALTAACILTYVATIPVYFRLSPDFRHQTTSAMLFSFPGALTRYILAVKVTPLVKLLPMGTLLANTSATALLGMFHVLQRTHALPSKIACGILQGLIDGYCGCLSTVSTFAVEVGAMNAKKAWLYVGLSWSISQLLLLVIIGPSWWRGGINEDRTCTFA</sequence>
<dbReference type="STRING" id="50990.A0A4R5XES8"/>
<evidence type="ECO:0000256" key="8">
    <source>
        <dbReference type="ARBA" id="ARBA00035585"/>
    </source>
</evidence>
<dbReference type="EMBL" id="ML170156">
    <property type="protein sequence ID" value="TDL29553.1"/>
    <property type="molecule type" value="Genomic_DNA"/>
</dbReference>
<name>A0A4R5XES8_9AGAM</name>
<dbReference type="AlphaFoldDB" id="A0A4R5XES8"/>
<dbReference type="Proteomes" id="UP000294933">
    <property type="component" value="Unassembled WGS sequence"/>
</dbReference>
<comment type="similarity">
    <text evidence="7">Belongs to the fluoride channel Fluc/FEX (TC 1.A.43) family.</text>
</comment>
<keyword evidence="3" id="KW-1003">Cell membrane</keyword>
<dbReference type="PANTHER" id="PTHR28259:SF1">
    <property type="entry name" value="FLUORIDE EXPORT PROTEIN 1-RELATED"/>
    <property type="match status" value="1"/>
</dbReference>
<evidence type="ECO:0000256" key="9">
    <source>
        <dbReference type="SAM" id="MobiDB-lite"/>
    </source>
</evidence>
<feature type="transmembrane region" description="Helical" evidence="10">
    <location>
        <begin position="107"/>
        <end position="126"/>
    </location>
</feature>
<comment type="function">
    <text evidence="1">Fluoride channel required for the rapid expulsion of cytoplasmic fluoride.</text>
</comment>
<keyword evidence="4 10" id="KW-0812">Transmembrane</keyword>
<organism evidence="11 12">
    <name type="scientific">Rickenella mellea</name>
    <dbReference type="NCBI Taxonomy" id="50990"/>
    <lineage>
        <taxon>Eukaryota</taxon>
        <taxon>Fungi</taxon>
        <taxon>Dikarya</taxon>
        <taxon>Basidiomycota</taxon>
        <taxon>Agaricomycotina</taxon>
        <taxon>Agaricomycetes</taxon>
        <taxon>Hymenochaetales</taxon>
        <taxon>Rickenellaceae</taxon>
        <taxon>Rickenella</taxon>
    </lineage>
</organism>
<comment type="subcellular location">
    <subcellularLocation>
        <location evidence="2">Cell membrane</location>
        <topology evidence="2">Multi-pass membrane protein</topology>
    </subcellularLocation>
</comment>
<keyword evidence="12" id="KW-1185">Reference proteome</keyword>
<evidence type="ECO:0000256" key="10">
    <source>
        <dbReference type="SAM" id="Phobius"/>
    </source>
</evidence>
<feature type="compositionally biased region" description="Polar residues" evidence="9">
    <location>
        <begin position="44"/>
        <end position="57"/>
    </location>
</feature>